<reference evidence="2" key="1">
    <citation type="journal article" date="2014" name="Int. J. Syst. Evol. Microbiol.">
        <title>Complete genome sequence of Corynebacterium casei LMG S-19264T (=DSM 44701T), isolated from a smear-ripened cheese.</title>
        <authorList>
            <consortium name="US DOE Joint Genome Institute (JGI-PGF)"/>
            <person name="Walter F."/>
            <person name="Albersmeier A."/>
            <person name="Kalinowski J."/>
            <person name="Ruckert C."/>
        </authorList>
    </citation>
    <scope>NUCLEOTIDE SEQUENCE</scope>
    <source>
        <strain evidence="2">JCM 4633</strain>
    </source>
</reference>
<dbReference type="AlphaFoldDB" id="A0A918TYR1"/>
<dbReference type="Proteomes" id="UP000646244">
    <property type="component" value="Unassembled WGS sequence"/>
</dbReference>
<feature type="signal peptide" evidence="1">
    <location>
        <begin position="1"/>
        <end position="37"/>
    </location>
</feature>
<dbReference type="Pfam" id="PF19741">
    <property type="entry name" value="DUF6230"/>
    <property type="match status" value="1"/>
</dbReference>
<evidence type="ECO:0000313" key="2">
    <source>
        <dbReference type="EMBL" id="GHC68132.1"/>
    </source>
</evidence>
<keyword evidence="1" id="KW-0732">Signal</keyword>
<evidence type="ECO:0000313" key="3">
    <source>
        <dbReference type="Proteomes" id="UP000646244"/>
    </source>
</evidence>
<dbReference type="InterPro" id="IPR046198">
    <property type="entry name" value="DUF6230"/>
</dbReference>
<proteinExistence type="predicted"/>
<accession>A0A918TYR1</accession>
<dbReference type="EMBL" id="BMVB01000024">
    <property type="protein sequence ID" value="GHC68132.1"/>
    <property type="molecule type" value="Genomic_DNA"/>
</dbReference>
<comment type="caution">
    <text evidence="2">The sequence shown here is derived from an EMBL/GenBank/DDBJ whole genome shotgun (WGS) entry which is preliminary data.</text>
</comment>
<sequence>MGAVAARRRWGRFWLLLTPALLAAGALLAATASGALATSLAASGSAFKVTADRVVADGVRAVPALYTEPGEGGARHPVLRATVRRARIEGLCVSLVVPTPLGKVTLRAVAGRSDPVEGTGLSVDADSVRGKVDFTGVVAAAGGVWEGGTGGFLAATDHVVVRDGKLTGWQGAGASLRMSDPDVGLLRGEHACA</sequence>
<name>A0A918TYR1_STRCJ</name>
<evidence type="ECO:0000256" key="1">
    <source>
        <dbReference type="SAM" id="SignalP"/>
    </source>
</evidence>
<protein>
    <recommendedName>
        <fullName evidence="4">Cholesterol esterase</fullName>
    </recommendedName>
</protein>
<evidence type="ECO:0008006" key="4">
    <source>
        <dbReference type="Google" id="ProtNLM"/>
    </source>
</evidence>
<reference evidence="2" key="2">
    <citation type="submission" date="2020-09" db="EMBL/GenBank/DDBJ databases">
        <authorList>
            <person name="Sun Q."/>
            <person name="Ohkuma M."/>
        </authorList>
    </citation>
    <scope>NUCLEOTIDE SEQUENCE</scope>
    <source>
        <strain evidence="2">JCM 4633</strain>
    </source>
</reference>
<feature type="chain" id="PRO_5038578023" description="Cholesterol esterase" evidence="1">
    <location>
        <begin position="38"/>
        <end position="193"/>
    </location>
</feature>
<organism evidence="2 3">
    <name type="scientific">Streptomyces cinnamoneus</name>
    <name type="common">Streptoverticillium cinnamoneum</name>
    <dbReference type="NCBI Taxonomy" id="53446"/>
    <lineage>
        <taxon>Bacteria</taxon>
        <taxon>Bacillati</taxon>
        <taxon>Actinomycetota</taxon>
        <taxon>Actinomycetes</taxon>
        <taxon>Kitasatosporales</taxon>
        <taxon>Streptomycetaceae</taxon>
        <taxon>Streptomyces</taxon>
        <taxon>Streptomyces cinnamoneus group</taxon>
    </lineage>
</organism>
<gene>
    <name evidence="2" type="ORF">GCM10010507_53110</name>
</gene>